<accession>A0A7S4B732</accession>
<name>A0A7S4B732_CHRCT</name>
<dbReference type="InterPro" id="IPR050523">
    <property type="entry name" value="AKR_Detox_Biosynth"/>
</dbReference>
<protein>
    <recommendedName>
        <fullName evidence="2">NADP-dependent oxidoreductase domain-containing protein</fullName>
    </recommendedName>
</protein>
<feature type="domain" description="NADP-dependent oxidoreductase" evidence="2">
    <location>
        <begin position="20"/>
        <end position="163"/>
    </location>
</feature>
<dbReference type="Pfam" id="PF00248">
    <property type="entry name" value="Aldo_ket_red"/>
    <property type="match status" value="1"/>
</dbReference>
<organism evidence="3">
    <name type="scientific">Chrysotila carterae</name>
    <name type="common">Marine alga</name>
    <name type="synonym">Syracosphaera carterae</name>
    <dbReference type="NCBI Taxonomy" id="13221"/>
    <lineage>
        <taxon>Eukaryota</taxon>
        <taxon>Haptista</taxon>
        <taxon>Haptophyta</taxon>
        <taxon>Prymnesiophyceae</taxon>
        <taxon>Isochrysidales</taxon>
        <taxon>Isochrysidaceae</taxon>
        <taxon>Chrysotila</taxon>
    </lineage>
</organism>
<proteinExistence type="predicted"/>
<gene>
    <name evidence="3" type="ORF">PCAR00345_LOCUS9047</name>
</gene>
<dbReference type="EMBL" id="HBIZ01014744">
    <property type="protein sequence ID" value="CAE0756453.1"/>
    <property type="molecule type" value="Transcribed_RNA"/>
</dbReference>
<dbReference type="PANTHER" id="PTHR43364">
    <property type="entry name" value="NADH-SPECIFIC METHYLGLYOXAL REDUCTASE-RELATED"/>
    <property type="match status" value="1"/>
</dbReference>
<dbReference type="GO" id="GO:0016491">
    <property type="term" value="F:oxidoreductase activity"/>
    <property type="evidence" value="ECO:0007669"/>
    <property type="project" value="UniProtKB-KW"/>
</dbReference>
<dbReference type="SUPFAM" id="SSF51430">
    <property type="entry name" value="NAD(P)-linked oxidoreductase"/>
    <property type="match status" value="1"/>
</dbReference>
<reference evidence="3" key="1">
    <citation type="submission" date="2021-01" db="EMBL/GenBank/DDBJ databases">
        <authorList>
            <person name="Corre E."/>
            <person name="Pelletier E."/>
            <person name="Niang G."/>
            <person name="Scheremetjew M."/>
            <person name="Finn R."/>
            <person name="Kale V."/>
            <person name="Holt S."/>
            <person name="Cochrane G."/>
            <person name="Meng A."/>
            <person name="Brown T."/>
            <person name="Cohen L."/>
        </authorList>
    </citation>
    <scope>NUCLEOTIDE SEQUENCE</scope>
    <source>
        <strain evidence="3">CCMP645</strain>
    </source>
</reference>
<keyword evidence="1" id="KW-0560">Oxidoreductase</keyword>
<dbReference type="AlphaFoldDB" id="A0A7S4B732"/>
<dbReference type="PANTHER" id="PTHR43364:SF4">
    <property type="entry name" value="NAD(P)-LINKED OXIDOREDUCTASE SUPERFAMILY PROTEIN"/>
    <property type="match status" value="1"/>
</dbReference>
<sequence length="183" mass="19986">MPDIIQPFARFGVSDCKNELYWDGMAECYHRGLIANVGVSNYGPTLVERAQEHLAKRNVPLASNQISFSLLYRRQGALATVERCNELGVKMLAYYPLAMGLLSGKLTPSKLRGKRDARSQDLLRYLEGGAGGTAGVVPDGGIRPLLSVLHEVSARLGKTPAQVRHSARARAHLSGTRQYLALL</sequence>
<dbReference type="InterPro" id="IPR036812">
    <property type="entry name" value="NAD(P)_OxRdtase_dom_sf"/>
</dbReference>
<evidence type="ECO:0000256" key="1">
    <source>
        <dbReference type="ARBA" id="ARBA00023002"/>
    </source>
</evidence>
<dbReference type="Gene3D" id="3.20.20.100">
    <property type="entry name" value="NADP-dependent oxidoreductase domain"/>
    <property type="match status" value="1"/>
</dbReference>
<evidence type="ECO:0000259" key="2">
    <source>
        <dbReference type="Pfam" id="PF00248"/>
    </source>
</evidence>
<dbReference type="InterPro" id="IPR023210">
    <property type="entry name" value="NADP_OxRdtase_dom"/>
</dbReference>
<evidence type="ECO:0000313" key="3">
    <source>
        <dbReference type="EMBL" id="CAE0756453.1"/>
    </source>
</evidence>